<dbReference type="Proteomes" id="UP001321473">
    <property type="component" value="Unassembled WGS sequence"/>
</dbReference>
<protein>
    <recommendedName>
        <fullName evidence="7">Major facilitator superfamily (MFS) profile domain-containing protein</fullName>
    </recommendedName>
</protein>
<feature type="domain" description="Major facilitator superfamily (MFS) profile" evidence="7">
    <location>
        <begin position="1"/>
        <end position="450"/>
    </location>
</feature>
<dbReference type="InterPro" id="IPR005829">
    <property type="entry name" value="Sugar_transporter_CS"/>
</dbReference>
<dbReference type="Gene3D" id="1.20.1250.20">
    <property type="entry name" value="MFS general substrate transporter like domains"/>
    <property type="match status" value="1"/>
</dbReference>
<feature type="transmembrane region" description="Helical" evidence="6">
    <location>
        <begin position="133"/>
        <end position="153"/>
    </location>
</feature>
<evidence type="ECO:0000313" key="9">
    <source>
        <dbReference type="Proteomes" id="UP001321473"/>
    </source>
</evidence>
<dbReference type="AlphaFoldDB" id="A0AAQ4EJM9"/>
<keyword evidence="4 6" id="KW-0472">Membrane</keyword>
<dbReference type="PANTHER" id="PTHR24064">
    <property type="entry name" value="SOLUTE CARRIER FAMILY 22 MEMBER"/>
    <property type="match status" value="1"/>
</dbReference>
<comment type="caution">
    <text evidence="8">The sequence shown here is derived from an EMBL/GenBank/DDBJ whole genome shotgun (WGS) entry which is preliminary data.</text>
</comment>
<evidence type="ECO:0000256" key="6">
    <source>
        <dbReference type="SAM" id="Phobius"/>
    </source>
</evidence>
<evidence type="ECO:0000313" key="8">
    <source>
        <dbReference type="EMBL" id="KAK8774894.1"/>
    </source>
</evidence>
<gene>
    <name evidence="8" type="ORF">V5799_010575</name>
</gene>
<dbReference type="InterPro" id="IPR036259">
    <property type="entry name" value="MFS_trans_sf"/>
</dbReference>
<proteinExistence type="predicted"/>
<name>A0AAQ4EJM9_AMBAM</name>
<organism evidence="8 9">
    <name type="scientific">Amblyomma americanum</name>
    <name type="common">Lone star tick</name>
    <dbReference type="NCBI Taxonomy" id="6943"/>
    <lineage>
        <taxon>Eukaryota</taxon>
        <taxon>Metazoa</taxon>
        <taxon>Ecdysozoa</taxon>
        <taxon>Arthropoda</taxon>
        <taxon>Chelicerata</taxon>
        <taxon>Arachnida</taxon>
        <taxon>Acari</taxon>
        <taxon>Parasitiformes</taxon>
        <taxon>Ixodida</taxon>
        <taxon>Ixodoidea</taxon>
        <taxon>Ixodidae</taxon>
        <taxon>Amblyomminae</taxon>
        <taxon>Amblyomma</taxon>
    </lineage>
</organism>
<accession>A0AAQ4EJM9</accession>
<dbReference type="PROSITE" id="PS50850">
    <property type="entry name" value="MFS"/>
    <property type="match status" value="1"/>
</dbReference>
<comment type="subcellular location">
    <subcellularLocation>
        <location evidence="1">Membrane</location>
        <topology evidence="1">Multi-pass membrane protein</topology>
    </subcellularLocation>
</comment>
<sequence>MEHWCRRPDSFANLSVADWKQLAIPLDERGRFSRCTMRDPPDASYAPKVVPCTSWEFDMDKYGNNIVSQWNLVCDRRWLIDVARLVYSATCIISLPVSGVFADRVGRKTVIFITVPVVLIAGVGSSVPNDFQFFVAVRAIVSAATSALVPPTYAVLIEVTPATKIAAYITVGALLSFVMVPPTLLAAQIFKAGWAALQLLLMVPTCLLVFLYYGIEESPAWLLATGKAKEAERVSLRAARLNRVSPQLCRELLAQYQLEVGFNNHNAAEQSGLCGSHLRTRTALLSFMWTALSFAYDTFVSNDGVLVSDGVTAVGYTLSAVACLLGVPYVERFGFKNIVVVSGVTFSATSAVLAITYSQDETWLRDCLVVLMRTAGNVCISFFICQTVGAYPEVTHCRALALCFAFSRLGATLGQTSTALLGDLHTDLRLAGAAALMSLFAVAAQVLPYEHDWVPQGRPKCGGRSNVASGDDMKRAMRDTLMPLPKEPIKRRSSRSSGRISVGPEQYSTHSVQRSRSISLG</sequence>
<evidence type="ECO:0000256" key="2">
    <source>
        <dbReference type="ARBA" id="ARBA00022692"/>
    </source>
</evidence>
<feature type="transmembrane region" description="Helical" evidence="6">
    <location>
        <begin position="109"/>
        <end position="127"/>
    </location>
</feature>
<keyword evidence="2 6" id="KW-0812">Transmembrane</keyword>
<evidence type="ECO:0000256" key="4">
    <source>
        <dbReference type="ARBA" id="ARBA00023136"/>
    </source>
</evidence>
<dbReference type="InterPro" id="IPR005828">
    <property type="entry name" value="MFS_sugar_transport-like"/>
</dbReference>
<dbReference type="GO" id="GO:0022857">
    <property type="term" value="F:transmembrane transporter activity"/>
    <property type="evidence" value="ECO:0007669"/>
    <property type="project" value="InterPro"/>
</dbReference>
<evidence type="ECO:0000256" key="1">
    <source>
        <dbReference type="ARBA" id="ARBA00004141"/>
    </source>
</evidence>
<dbReference type="GO" id="GO:0016020">
    <property type="term" value="C:membrane"/>
    <property type="evidence" value="ECO:0007669"/>
    <property type="project" value="UniProtKB-SubCell"/>
</dbReference>
<feature type="transmembrane region" description="Helical" evidence="6">
    <location>
        <begin position="165"/>
        <end position="190"/>
    </location>
</feature>
<keyword evidence="3 6" id="KW-1133">Transmembrane helix</keyword>
<feature type="transmembrane region" description="Helical" evidence="6">
    <location>
        <begin position="282"/>
        <end position="299"/>
    </location>
</feature>
<feature type="transmembrane region" description="Helical" evidence="6">
    <location>
        <begin position="337"/>
        <end position="357"/>
    </location>
</feature>
<evidence type="ECO:0000259" key="7">
    <source>
        <dbReference type="PROSITE" id="PS50850"/>
    </source>
</evidence>
<dbReference type="EMBL" id="JARKHS020014869">
    <property type="protein sequence ID" value="KAK8774894.1"/>
    <property type="molecule type" value="Genomic_DNA"/>
</dbReference>
<feature type="compositionally biased region" description="Polar residues" evidence="5">
    <location>
        <begin position="506"/>
        <end position="521"/>
    </location>
</feature>
<dbReference type="InterPro" id="IPR020846">
    <property type="entry name" value="MFS_dom"/>
</dbReference>
<feature type="transmembrane region" description="Helical" evidence="6">
    <location>
        <begin position="311"/>
        <end position="330"/>
    </location>
</feature>
<feature type="transmembrane region" description="Helical" evidence="6">
    <location>
        <begin position="363"/>
        <end position="385"/>
    </location>
</feature>
<feature type="region of interest" description="Disordered" evidence="5">
    <location>
        <begin position="478"/>
        <end position="521"/>
    </location>
</feature>
<dbReference type="PROSITE" id="PS00216">
    <property type="entry name" value="SUGAR_TRANSPORT_1"/>
    <property type="match status" value="1"/>
</dbReference>
<evidence type="ECO:0000256" key="3">
    <source>
        <dbReference type="ARBA" id="ARBA00022989"/>
    </source>
</evidence>
<keyword evidence="9" id="KW-1185">Reference proteome</keyword>
<feature type="transmembrane region" description="Helical" evidence="6">
    <location>
        <begin position="196"/>
        <end position="215"/>
    </location>
</feature>
<dbReference type="Pfam" id="PF00083">
    <property type="entry name" value="Sugar_tr"/>
    <property type="match status" value="1"/>
</dbReference>
<evidence type="ECO:0000256" key="5">
    <source>
        <dbReference type="SAM" id="MobiDB-lite"/>
    </source>
</evidence>
<reference evidence="8 9" key="1">
    <citation type="journal article" date="2023" name="Arcadia Sci">
        <title>De novo assembly of a long-read Amblyomma americanum tick genome.</title>
        <authorList>
            <person name="Chou S."/>
            <person name="Poskanzer K.E."/>
            <person name="Rollins M."/>
            <person name="Thuy-Boun P.S."/>
        </authorList>
    </citation>
    <scope>NUCLEOTIDE SEQUENCE [LARGE SCALE GENOMIC DNA]</scope>
    <source>
        <strain evidence="8">F_SG_1</strain>
        <tissue evidence="8">Salivary glands</tissue>
    </source>
</reference>
<dbReference type="SUPFAM" id="SSF103473">
    <property type="entry name" value="MFS general substrate transporter"/>
    <property type="match status" value="1"/>
</dbReference>